<dbReference type="InterPro" id="IPR038718">
    <property type="entry name" value="SNF2-like_sf"/>
</dbReference>
<dbReference type="SMART" id="SM00490">
    <property type="entry name" value="HELICc"/>
    <property type="match status" value="1"/>
</dbReference>
<accession>F2NHL8</accession>
<dbReference type="SMART" id="SM00487">
    <property type="entry name" value="DEXDc"/>
    <property type="match status" value="1"/>
</dbReference>
<organism evidence="4 5">
    <name type="scientific">Desulfobacca acetoxidans (strain ATCC 700848 / DSM 11109 / ASRB2)</name>
    <dbReference type="NCBI Taxonomy" id="880072"/>
    <lineage>
        <taxon>Bacteria</taxon>
        <taxon>Pseudomonadati</taxon>
        <taxon>Thermodesulfobacteriota</taxon>
        <taxon>Desulfobaccia</taxon>
        <taxon>Desulfobaccales</taxon>
        <taxon>Desulfobaccaceae</taxon>
        <taxon>Desulfobacca</taxon>
    </lineage>
</organism>
<dbReference type="GO" id="GO:0016787">
    <property type="term" value="F:hydrolase activity"/>
    <property type="evidence" value="ECO:0007669"/>
    <property type="project" value="UniProtKB-KW"/>
</dbReference>
<keyword evidence="4" id="KW-0347">Helicase</keyword>
<dbReference type="Gene3D" id="3.40.50.10810">
    <property type="entry name" value="Tandem AAA-ATPase domain"/>
    <property type="match status" value="1"/>
</dbReference>
<evidence type="ECO:0000259" key="2">
    <source>
        <dbReference type="PROSITE" id="PS51192"/>
    </source>
</evidence>
<dbReference type="CDD" id="cd09179">
    <property type="entry name" value="PLDc_N_DEXD_a"/>
    <property type="match status" value="1"/>
</dbReference>
<evidence type="ECO:0000256" key="1">
    <source>
        <dbReference type="ARBA" id="ARBA00022801"/>
    </source>
</evidence>
<reference evidence="5" key="2">
    <citation type="submission" date="2011-03" db="EMBL/GenBank/DDBJ databases">
        <title>The complete genome of Desulfobacca acetoxidans DSM 11109.</title>
        <authorList>
            <consortium name="US DOE Joint Genome Institute (JGI-PGF)"/>
            <person name="Lucas S."/>
            <person name="Copeland A."/>
            <person name="Lapidus A."/>
            <person name="Bruce D."/>
            <person name="Goodwin L."/>
            <person name="Pitluck S."/>
            <person name="Peters L."/>
            <person name="Kyrpides N."/>
            <person name="Mavromatis K."/>
            <person name="Ivanova N."/>
            <person name="Ovchinnikova G."/>
            <person name="Teshima H."/>
            <person name="Detter J.C."/>
            <person name="Han C."/>
            <person name="Land M."/>
            <person name="Hauser L."/>
            <person name="Markowitz V."/>
            <person name="Cheng J.-F."/>
            <person name="Hugenholtz P."/>
            <person name="Woyke T."/>
            <person name="Wu D."/>
            <person name="Spring S."/>
            <person name="Schueler E."/>
            <person name="Brambilla E."/>
            <person name="Klenk H.-P."/>
            <person name="Eisen J.A."/>
        </authorList>
    </citation>
    <scope>NUCLEOTIDE SEQUENCE [LARGE SCALE GENOMIC DNA]</scope>
    <source>
        <strain evidence="5">ATCC 700848 / DSM 11109 / ASRB2</strain>
    </source>
</reference>
<gene>
    <name evidence="4" type="ordered locus">Desac_1348</name>
</gene>
<dbReference type="GO" id="GO:0004386">
    <property type="term" value="F:helicase activity"/>
    <property type="evidence" value="ECO:0007669"/>
    <property type="project" value="UniProtKB-KW"/>
</dbReference>
<dbReference type="InterPro" id="IPR001650">
    <property type="entry name" value="Helicase_C-like"/>
</dbReference>
<proteinExistence type="predicted"/>
<evidence type="ECO:0000259" key="3">
    <source>
        <dbReference type="PROSITE" id="PS51194"/>
    </source>
</evidence>
<reference evidence="4 5" key="1">
    <citation type="journal article" date="2011" name="Stand. Genomic Sci.">
        <title>Complete genome sequence of the acetate-degrading sulfate reducer Desulfobacca acetoxidans type strain (ASRB2).</title>
        <authorList>
            <person name="Goker M."/>
            <person name="Teshima H."/>
            <person name="Lapidus A."/>
            <person name="Nolan M."/>
            <person name="Lucas S."/>
            <person name="Hammon N."/>
            <person name="Deshpande S."/>
            <person name="Cheng J.F."/>
            <person name="Tapia R."/>
            <person name="Han C."/>
            <person name="Goodwin L."/>
            <person name="Pitluck S."/>
            <person name="Huntemann M."/>
            <person name="Liolios K."/>
            <person name="Ivanova N."/>
            <person name="Pagani I."/>
            <person name="Mavromatis K."/>
            <person name="Ovchinikova G."/>
            <person name="Pati A."/>
            <person name="Chen A."/>
            <person name="Palaniappan K."/>
            <person name="Land M."/>
            <person name="Hauser L."/>
            <person name="Brambilla E.M."/>
            <person name="Rohde M."/>
            <person name="Spring S."/>
            <person name="Detter J.C."/>
            <person name="Woyke T."/>
            <person name="Bristow J."/>
            <person name="Eisen J.A."/>
            <person name="Markowitz V."/>
            <person name="Hugenholtz P."/>
            <person name="Kyrpides N.C."/>
            <person name="Klenk H.P."/>
        </authorList>
    </citation>
    <scope>NUCLEOTIDE SEQUENCE [LARGE SCALE GENOMIC DNA]</scope>
    <source>
        <strain evidence="5">ATCC 700848 / DSM 11109 / ASRB2</strain>
    </source>
</reference>
<dbReference type="STRING" id="880072.Desac_1348"/>
<name>F2NHL8_DESAR</name>
<dbReference type="CDD" id="cd18793">
    <property type="entry name" value="SF2_C_SNF"/>
    <property type="match status" value="1"/>
</dbReference>
<dbReference type="Pfam" id="PF00271">
    <property type="entry name" value="Helicase_C"/>
    <property type="match status" value="1"/>
</dbReference>
<dbReference type="InterPro" id="IPR014001">
    <property type="entry name" value="Helicase_ATP-bd"/>
</dbReference>
<keyword evidence="5" id="KW-1185">Reference proteome</keyword>
<keyword evidence="4" id="KW-0547">Nucleotide-binding</keyword>
<protein>
    <submittedName>
        <fullName evidence="4">Helicase domain protein</fullName>
    </submittedName>
</protein>
<keyword evidence="1" id="KW-0378">Hydrolase</keyword>
<dbReference type="SUPFAM" id="SSF52540">
    <property type="entry name" value="P-loop containing nucleoside triphosphate hydrolases"/>
    <property type="match status" value="2"/>
</dbReference>
<dbReference type="KEGG" id="dao:Desac_1348"/>
<dbReference type="InterPro" id="IPR027417">
    <property type="entry name" value="P-loop_NTPase"/>
</dbReference>
<dbReference type="EMBL" id="CP002629">
    <property type="protein sequence ID" value="AEB09205.1"/>
    <property type="molecule type" value="Genomic_DNA"/>
</dbReference>
<dbReference type="PANTHER" id="PTHR45766:SF6">
    <property type="entry name" value="SWI_SNF-RELATED MATRIX-ASSOCIATED ACTIN-DEPENDENT REGULATOR OF CHROMATIN SUBFAMILY A-LIKE PROTEIN 1"/>
    <property type="match status" value="1"/>
</dbReference>
<dbReference type="RefSeq" id="WP_013706317.1">
    <property type="nucleotide sequence ID" value="NC_015388.1"/>
</dbReference>
<dbReference type="PANTHER" id="PTHR45766">
    <property type="entry name" value="DNA ANNEALING HELICASE AND ENDONUCLEASE ZRANB3 FAMILY MEMBER"/>
    <property type="match status" value="1"/>
</dbReference>
<feature type="domain" description="Helicase C-terminal" evidence="3">
    <location>
        <begin position="779"/>
        <end position="958"/>
    </location>
</feature>
<dbReference type="PROSITE" id="PS51194">
    <property type="entry name" value="HELICASE_CTER"/>
    <property type="match status" value="1"/>
</dbReference>
<dbReference type="InterPro" id="IPR000330">
    <property type="entry name" value="SNF2_N"/>
</dbReference>
<dbReference type="PROSITE" id="PS51192">
    <property type="entry name" value="HELICASE_ATP_BIND_1"/>
    <property type="match status" value="1"/>
</dbReference>
<dbReference type="Gene3D" id="3.40.50.300">
    <property type="entry name" value="P-loop containing nucleotide triphosphate hydrolases"/>
    <property type="match status" value="1"/>
</dbReference>
<dbReference type="HOGENOM" id="CLU_006296_0_0_7"/>
<dbReference type="eggNOG" id="COG0553">
    <property type="taxonomic scope" value="Bacteria"/>
</dbReference>
<dbReference type="Proteomes" id="UP000000483">
    <property type="component" value="Chromosome"/>
</dbReference>
<evidence type="ECO:0000313" key="5">
    <source>
        <dbReference type="Proteomes" id="UP000000483"/>
    </source>
</evidence>
<keyword evidence="4" id="KW-0067">ATP-binding</keyword>
<dbReference type="GO" id="GO:0005524">
    <property type="term" value="F:ATP binding"/>
    <property type="evidence" value="ECO:0007669"/>
    <property type="project" value="InterPro"/>
</dbReference>
<evidence type="ECO:0000313" key="4">
    <source>
        <dbReference type="EMBL" id="AEB09205.1"/>
    </source>
</evidence>
<dbReference type="Pfam" id="PF00176">
    <property type="entry name" value="SNF2-rel_dom"/>
    <property type="match status" value="1"/>
</dbReference>
<dbReference type="InterPro" id="IPR049730">
    <property type="entry name" value="SNF2/RAD54-like_C"/>
</dbReference>
<feature type="domain" description="Helicase ATP-binding" evidence="2">
    <location>
        <begin position="340"/>
        <end position="516"/>
    </location>
</feature>
<sequence>MTDQPGTERFMVGSAHPTDFRDHPWRLSYRSSATGPGGKPINILHDFYIPVLQWAVRYDRVAGYFRSTSLAAASQGFSAFAGRKGKIRLIVGADLDPKDVQAILNAYAQQGTDGSPTDNLLEQALHGSLDHPEAWPENVCHGVQLLGWLIARQVLEIKVALRVHARSGVPLPFDSVEDGYVHMKWGVFADALGNRMYISGSLNESKTALTLNAENIDVHCEWRGETEQQRVEEADREFQNLWQDQAGGLRVLSLPEAVQQRLINISAGMSRPREIDGASAAPLEISPPSALERLQFALIKDGPLLPGGRFVGLETAPITPWPHQQIVARRVISTWPFSYLLCDEVGLGKTIEAGLIIRSLYLSGLAKRVLIAAPASLTRQWHREMASKFFLPFGRAVGGTPLTHEYLLPVEEKQPAPSLVAPNLTIISTGLLVRAEQQAVLQAAGRYDITLIDEAHYARRKNPTQGLRAEPKLGKLYRVIAEILRPRSTCLLMATATPMQLDPVEVFDLIRLTNRLGPFQYDPGLCQWYYDILSRLVRGQAVTEIDWSFLRQAVLDVQRHDPLYYDYVLRVVVDGRIRLALRRWLDDGQIPRRNDLPGFIRLIFCTAPLSRVMLRHNRSLLEIYRAHDQLHANLAKREILPLPAIRFTPQEQTCYDQLEEYCQKLASHIASGLEADQKAAIGFYLSFLRLRFASSLFAIRQTLERRLAKVKYTLTHLADRGETGQDELDWEDLLDEGDDDQLVAETMLANRKPEDLQWEMQYLHSMLLPLRDLSGTSSKMQVLLRVLGDRRIAGTHRIQPVVIFTRFFDTLTDIVKRLRTIDIRLLIGAYSGQGGQYIDPKTFTLVGVEREEIKRRFLRSEIDILVCTDAAAEGLNLQGADLLINFDLPWNPMKVEQRIGRIDRIGQKYETVYVLNLCYAGSAEEIVYGRLLSRLSQIGLIVGGQQLSLLPVTREEFQELAERKLSEPELEKRAKERAKLAKERIKAREMPAEDLYQIYSRLRQANDASKAPVTLETIWEVLSRSLYLQDLGCQIWAEVEKKTIMLHNIPGIPDGTALTASRDTYEYGIEQLERPLHFATYGDPVFDTLLNHMATFALPECIRRLEIQGPISSLVGYAIASLEKNGQPQIRLLYSGERLNIIQLVEDMSISEADSETLRTELNNLMITENNQPKIAPQIETLNHQAGLSQVTLGYLIIHYLIRFRQKMGTGDEHFWPEVRGLENLCRDKAVILIPDIPKAQVQKLYGLLFDLHIPALGDSARITAPTPIVLGALEATCRLANKLHVRRADLLTRDVLRRLDREINNILS</sequence>